<dbReference type="AlphaFoldDB" id="A0AAV4Q618"/>
<evidence type="ECO:0000256" key="5">
    <source>
        <dbReference type="ARBA" id="ARBA00023136"/>
    </source>
</evidence>
<keyword evidence="9" id="KW-1185">Reference proteome</keyword>
<dbReference type="SUPFAM" id="SSF48317">
    <property type="entry name" value="Acid phosphatase/Vanadium-dependent haloperoxidase"/>
    <property type="match status" value="1"/>
</dbReference>
<feature type="transmembrane region" description="Helical" evidence="6">
    <location>
        <begin position="181"/>
        <end position="199"/>
    </location>
</feature>
<comment type="caution">
    <text evidence="8">The sequence shown here is derived from an EMBL/GenBank/DDBJ whole genome shotgun (WGS) entry which is preliminary data.</text>
</comment>
<feature type="transmembrane region" description="Helical" evidence="6">
    <location>
        <begin position="235"/>
        <end position="256"/>
    </location>
</feature>
<dbReference type="InterPro" id="IPR036938">
    <property type="entry name" value="PAP2/HPO_sf"/>
</dbReference>
<evidence type="ECO:0000256" key="3">
    <source>
        <dbReference type="ARBA" id="ARBA00022692"/>
    </source>
</evidence>
<dbReference type="InterPro" id="IPR043216">
    <property type="entry name" value="PAP-like"/>
</dbReference>
<dbReference type="CDD" id="cd03384">
    <property type="entry name" value="PAP2_wunen"/>
    <property type="match status" value="1"/>
</dbReference>
<evidence type="ECO:0000256" key="4">
    <source>
        <dbReference type="ARBA" id="ARBA00022989"/>
    </source>
</evidence>
<dbReference type="GO" id="GO:0008195">
    <property type="term" value="F:phosphatidate phosphatase activity"/>
    <property type="evidence" value="ECO:0007669"/>
    <property type="project" value="TreeGrafter"/>
</dbReference>
<comment type="subcellular location">
    <subcellularLocation>
        <location evidence="1">Membrane</location>
        <topology evidence="1">Multi-pass membrane protein</topology>
    </subcellularLocation>
</comment>
<feature type="transmembrane region" description="Helical" evidence="6">
    <location>
        <begin position="12"/>
        <end position="30"/>
    </location>
</feature>
<dbReference type="EMBL" id="BPLR01005749">
    <property type="protein sequence ID" value="GIY04762.1"/>
    <property type="molecule type" value="Genomic_DNA"/>
</dbReference>
<comment type="similarity">
    <text evidence="2">Belongs to the PA-phosphatase related phosphoesterase family.</text>
</comment>
<protein>
    <submittedName>
        <fullName evidence="8">Phosphatidate phosphatase</fullName>
    </submittedName>
</protein>
<proteinExistence type="inferred from homology"/>
<dbReference type="GO" id="GO:0007165">
    <property type="term" value="P:signal transduction"/>
    <property type="evidence" value="ECO:0007669"/>
    <property type="project" value="TreeGrafter"/>
</dbReference>
<evidence type="ECO:0000313" key="9">
    <source>
        <dbReference type="Proteomes" id="UP001054945"/>
    </source>
</evidence>
<evidence type="ECO:0000256" key="1">
    <source>
        <dbReference type="ARBA" id="ARBA00004141"/>
    </source>
</evidence>
<evidence type="ECO:0000313" key="8">
    <source>
        <dbReference type="EMBL" id="GIY04762.1"/>
    </source>
</evidence>
<dbReference type="PANTHER" id="PTHR10165">
    <property type="entry name" value="LIPID PHOSPHATE PHOSPHATASE"/>
    <property type="match status" value="1"/>
</dbReference>
<dbReference type="Pfam" id="PF01569">
    <property type="entry name" value="PAP2"/>
    <property type="match status" value="1"/>
</dbReference>
<dbReference type="SMART" id="SM00014">
    <property type="entry name" value="acidPPc"/>
    <property type="match status" value="1"/>
</dbReference>
<dbReference type="GO" id="GO:0046839">
    <property type="term" value="P:phospholipid dephosphorylation"/>
    <property type="evidence" value="ECO:0007669"/>
    <property type="project" value="TreeGrafter"/>
</dbReference>
<evidence type="ECO:0000256" key="6">
    <source>
        <dbReference type="SAM" id="Phobius"/>
    </source>
</evidence>
<name>A0AAV4Q618_CAEEX</name>
<keyword evidence="5 6" id="KW-0472">Membrane</keyword>
<dbReference type="PANTHER" id="PTHR10165:SF197">
    <property type="entry name" value="FI04477P-RELATED"/>
    <property type="match status" value="1"/>
</dbReference>
<organism evidence="8 9">
    <name type="scientific">Caerostris extrusa</name>
    <name type="common">Bark spider</name>
    <name type="synonym">Caerostris bankana</name>
    <dbReference type="NCBI Taxonomy" id="172846"/>
    <lineage>
        <taxon>Eukaryota</taxon>
        <taxon>Metazoa</taxon>
        <taxon>Ecdysozoa</taxon>
        <taxon>Arthropoda</taxon>
        <taxon>Chelicerata</taxon>
        <taxon>Arachnida</taxon>
        <taxon>Araneae</taxon>
        <taxon>Araneomorphae</taxon>
        <taxon>Entelegynae</taxon>
        <taxon>Araneoidea</taxon>
        <taxon>Araneidae</taxon>
        <taxon>Caerostris</taxon>
    </lineage>
</organism>
<dbReference type="GO" id="GO:0006644">
    <property type="term" value="P:phospholipid metabolic process"/>
    <property type="evidence" value="ECO:0007669"/>
    <property type="project" value="InterPro"/>
</dbReference>
<dbReference type="GO" id="GO:0005886">
    <property type="term" value="C:plasma membrane"/>
    <property type="evidence" value="ECO:0007669"/>
    <property type="project" value="TreeGrafter"/>
</dbReference>
<dbReference type="InterPro" id="IPR000326">
    <property type="entry name" value="PAP2/HPO"/>
</dbReference>
<feature type="transmembrane region" description="Helical" evidence="6">
    <location>
        <begin position="59"/>
        <end position="77"/>
    </location>
</feature>
<feature type="transmembrane region" description="Helical" evidence="6">
    <location>
        <begin position="211"/>
        <end position="229"/>
    </location>
</feature>
<keyword evidence="4 6" id="KW-1133">Transmembrane helix</keyword>
<keyword evidence="3 6" id="KW-0812">Transmembrane</keyword>
<dbReference type="Gene3D" id="1.20.144.10">
    <property type="entry name" value="Phosphatidic acid phosphatase type 2/haloperoxidase"/>
    <property type="match status" value="1"/>
</dbReference>
<accession>A0AAV4Q618</accession>
<dbReference type="Proteomes" id="UP001054945">
    <property type="component" value="Unassembled WGS sequence"/>
</dbReference>
<evidence type="ECO:0000256" key="2">
    <source>
        <dbReference type="ARBA" id="ARBA00008816"/>
    </source>
</evidence>
<reference evidence="8 9" key="1">
    <citation type="submission" date="2021-06" db="EMBL/GenBank/DDBJ databases">
        <title>Caerostris extrusa draft genome.</title>
        <authorList>
            <person name="Kono N."/>
            <person name="Arakawa K."/>
        </authorList>
    </citation>
    <scope>NUCLEOTIDE SEQUENCE [LARGE SCALE GENOMIC DNA]</scope>
</reference>
<feature type="domain" description="Phosphatidic acid phosphatase type 2/haloperoxidase" evidence="7">
    <location>
        <begin position="110"/>
        <end position="253"/>
    </location>
</feature>
<sequence length="298" mass="33708">MPQDYRPAVKIGLDFFLLLVVGIPVLLYHLHGRPTIRGFNCDDDSIRYPYKDSTISNNVLYVVGVFLPIIVISVTEFTNEARSKRENRGRIYVLLGRPVPHVIWNIYKRIGIFLFGACMSQLTTDIAKYSIGRLRPHFLSVCEPNVSCSSLDPHAYVTNFVCLGKDANAIREGRLSFPSGHSSFSAYTMVFTVIYLQVFMQCRVNRLLKPFLQFVLLMMTWYTALSRIADYKHHWSDVLIGFLLGVIVAIIVAVYVSDFFTKPKEKESDIILQNISVDAPATNYNTMDGGSGSQKLNS</sequence>
<gene>
    <name evidence="8" type="primary">wun</name>
    <name evidence="8" type="ORF">CEXT_522441</name>
</gene>
<evidence type="ECO:0000259" key="7">
    <source>
        <dbReference type="SMART" id="SM00014"/>
    </source>
</evidence>